<evidence type="ECO:0000313" key="6">
    <source>
        <dbReference type="EMBL" id="DAC80078.1"/>
    </source>
</evidence>
<evidence type="ECO:0000256" key="3">
    <source>
        <dbReference type="ARBA" id="ARBA00023002"/>
    </source>
</evidence>
<accession>A0A510NBI5</accession>
<keyword evidence="3" id="KW-0560">Oxidoreductase</keyword>
<keyword evidence="2 5" id="KW-0479">Metal-binding</keyword>
<feature type="binding site" evidence="5">
    <location>
        <position position="180"/>
    </location>
    <ligand>
        <name>Fe cation</name>
        <dbReference type="ChEBI" id="CHEBI:24875"/>
        <note>catalytic</note>
    </ligand>
</feature>
<dbReference type="InterPro" id="IPR004294">
    <property type="entry name" value="Carotenoid_Oase"/>
</dbReference>
<evidence type="ECO:0000256" key="1">
    <source>
        <dbReference type="ARBA" id="ARBA00006787"/>
    </source>
</evidence>
<comment type="similarity">
    <text evidence="1">Belongs to the carotenoid oxygenase family.</text>
</comment>
<dbReference type="GO" id="GO:0010436">
    <property type="term" value="F:carotenoid dioxygenase activity"/>
    <property type="evidence" value="ECO:0007669"/>
    <property type="project" value="TreeGrafter"/>
</dbReference>
<dbReference type="OrthoDB" id="6636843at2"/>
<dbReference type="PANTHER" id="PTHR10543">
    <property type="entry name" value="BETA-CAROTENE DIOXYGENASE"/>
    <property type="match status" value="1"/>
</dbReference>
<protein>
    <submittedName>
        <fullName evidence="6">Dioxygenase</fullName>
    </submittedName>
</protein>
<dbReference type="GO" id="GO:0016121">
    <property type="term" value="P:carotene catabolic process"/>
    <property type="evidence" value="ECO:0007669"/>
    <property type="project" value="TreeGrafter"/>
</dbReference>
<evidence type="ECO:0000256" key="2">
    <source>
        <dbReference type="ARBA" id="ARBA00022723"/>
    </source>
</evidence>
<evidence type="ECO:0000256" key="4">
    <source>
        <dbReference type="ARBA" id="ARBA00023004"/>
    </source>
</evidence>
<reference evidence="6" key="1">
    <citation type="journal article" date="2019" name="Nat. Chem. Biol.">
        <title>Automated structure prediction of trans-acyltransferase polyketide synthase products.</title>
        <authorList>
            <person name="Helfrich E.J.N."/>
            <person name="Ueoka R."/>
            <person name="Dolev A."/>
            <person name="Rust M."/>
            <person name="Meoded R.A."/>
            <person name="Bhushan A."/>
            <person name="Califano G."/>
            <person name="Costa R."/>
            <person name="Gugger M."/>
            <person name="Steinbeck C."/>
            <person name="Moreno P."/>
            <person name="Piel J."/>
        </authorList>
    </citation>
    <scope>NUCLEOTIDE SEQUENCE</scope>
    <source>
        <strain evidence="6">YC6258</strain>
    </source>
</reference>
<keyword evidence="4 5" id="KW-0408">Iron</keyword>
<comment type="cofactor">
    <cofactor evidence="5">
        <name>Fe(2+)</name>
        <dbReference type="ChEBI" id="CHEBI:29033"/>
    </cofactor>
    <text evidence="5">Binds 1 Fe(2+) ion per subunit.</text>
</comment>
<dbReference type="Pfam" id="PF03055">
    <property type="entry name" value="RPE65"/>
    <property type="match status" value="1"/>
</dbReference>
<keyword evidence="6" id="KW-0223">Dioxygenase</keyword>
<sequence>MTKILWQNEIKHTLKNTNHPYLRGPWTPNFVELDACDMEVIGEIPHDIDGIYVRNTENPVHEPIGFYHPFDGDSMLHTMTFKDGTARYRNRFVRTKAFNAEQEAGESLWAGILNTPDMSKRSGWGEQGYNKDASSTDVVVHAGGLLSTFWQCGEGYRLDANTMDQQGALSWAPIDGISAHCKVDERTGELLFFNYSQHAPYYHYGVADKYNRLIHYTAIPLPGPRMPHDMAFTEHYSIHNDFPLFWDPELLKHGQRQLKFFQDMPSRFAIIPRYGDASEVRWFEAEATHVWHWMNAYEEGDEIILEGYYQGNPDPLPLAGYPPEAGKFLANIDSHSFQSKLHRWHFNLKTGAVKEYDLDDRYLEFGTFNQTYAGRKTRYGYSSILKPGWFLFSGIVKHDLETGQTWQMLYGDQRYGGEAPFIPRKNATSEDDGYLVTFVTDMKEDRSECILIDAMDVESGPICRIILPHRICSGTHAAWGDGPTIRQYDSNIW</sequence>
<dbReference type="PANTHER" id="PTHR10543:SF89">
    <property type="entry name" value="CAROTENOID 9,10(9',10')-CLEAVAGE DIOXYGENASE 1"/>
    <property type="match status" value="1"/>
</dbReference>
<proteinExistence type="inferred from homology"/>
<feature type="binding site" evidence="5">
    <location>
        <position position="228"/>
    </location>
    <ligand>
        <name>Fe cation</name>
        <dbReference type="ChEBI" id="CHEBI:24875"/>
        <note>catalytic</note>
    </ligand>
</feature>
<feature type="binding site" evidence="5">
    <location>
        <position position="292"/>
    </location>
    <ligand>
        <name>Fe cation</name>
        <dbReference type="ChEBI" id="CHEBI:24875"/>
        <note>catalytic</note>
    </ligand>
</feature>
<dbReference type="AlphaFoldDB" id="A0A510NBI5"/>
<dbReference type="RefSeq" id="WP_044617475.1">
    <property type="nucleotide sequence ID" value="NZ_CP007142.1"/>
</dbReference>
<dbReference type="EMBL" id="BK010667">
    <property type="protein sequence ID" value="DAC80078.1"/>
    <property type="molecule type" value="Genomic_DNA"/>
</dbReference>
<name>A0A510NBI5_9GAMM</name>
<evidence type="ECO:0000256" key="5">
    <source>
        <dbReference type="PIRSR" id="PIRSR604294-1"/>
    </source>
</evidence>
<organism evidence="6">
    <name type="scientific">Gynuella sunshinyii YC6258</name>
    <dbReference type="NCBI Taxonomy" id="1445510"/>
    <lineage>
        <taxon>Bacteria</taxon>
        <taxon>Pseudomonadati</taxon>
        <taxon>Pseudomonadota</taxon>
        <taxon>Gammaproteobacteria</taxon>
        <taxon>Oceanospirillales</taxon>
        <taxon>Saccharospirillaceae</taxon>
        <taxon>Gynuella</taxon>
    </lineage>
</organism>
<dbReference type="GO" id="GO:0046872">
    <property type="term" value="F:metal ion binding"/>
    <property type="evidence" value="ECO:0007669"/>
    <property type="project" value="UniProtKB-KW"/>
</dbReference>
<feature type="binding site" evidence="5">
    <location>
        <position position="476"/>
    </location>
    <ligand>
        <name>Fe cation</name>
        <dbReference type="ChEBI" id="CHEBI:24875"/>
        <note>catalytic</note>
    </ligand>
</feature>